<organism evidence="2 3">
    <name type="scientific">Pseudovibrio ascidiaceicola</name>
    <dbReference type="NCBI Taxonomy" id="285279"/>
    <lineage>
        <taxon>Bacteria</taxon>
        <taxon>Pseudomonadati</taxon>
        <taxon>Pseudomonadota</taxon>
        <taxon>Alphaproteobacteria</taxon>
        <taxon>Hyphomicrobiales</taxon>
        <taxon>Stappiaceae</taxon>
        <taxon>Pseudovibrio</taxon>
    </lineage>
</organism>
<dbReference type="Pfam" id="PF05656">
    <property type="entry name" value="DUF805"/>
    <property type="match status" value="1"/>
</dbReference>
<evidence type="ECO:0000313" key="3">
    <source>
        <dbReference type="Proteomes" id="UP000199598"/>
    </source>
</evidence>
<keyword evidence="1" id="KW-0812">Transmembrane</keyword>
<evidence type="ECO:0000313" key="2">
    <source>
        <dbReference type="EMBL" id="SFK58357.1"/>
    </source>
</evidence>
<keyword evidence="1" id="KW-0472">Membrane</keyword>
<dbReference type="RefSeq" id="WP_093520216.1">
    <property type="nucleotide sequence ID" value="NZ_FOSK01000006.1"/>
</dbReference>
<proteinExistence type="predicted"/>
<sequence>MFYLGFKGRLGRAKFWLLSLSWTGLLLSTLLYVVHPLEVGSDTVKFSLVALLFAAFYYVQLSLLVRRLHDIGKSGWWYVPYFFIPTTYLRFFNQNPEYEAPLIVSILIVLLAIFGMLNAGFAAGTKGPNKYDVEPAPIAA</sequence>
<gene>
    <name evidence="2" type="ORF">SAMN04488518_106334</name>
</gene>
<feature type="transmembrane region" description="Helical" evidence="1">
    <location>
        <begin position="46"/>
        <end position="64"/>
    </location>
</feature>
<dbReference type="InterPro" id="IPR008523">
    <property type="entry name" value="DUF805"/>
</dbReference>
<evidence type="ECO:0000256" key="1">
    <source>
        <dbReference type="SAM" id="Phobius"/>
    </source>
</evidence>
<reference evidence="2 3" key="1">
    <citation type="submission" date="2016-10" db="EMBL/GenBank/DDBJ databases">
        <authorList>
            <person name="Varghese N."/>
            <person name="Submissions S."/>
        </authorList>
    </citation>
    <scope>NUCLEOTIDE SEQUENCE [LARGE SCALE GENOMIC DNA]</scope>
    <source>
        <strain evidence="2 3">DSM 16392</strain>
    </source>
</reference>
<keyword evidence="1" id="KW-1133">Transmembrane helix</keyword>
<name>A0A1I4AQY5_9HYPH</name>
<dbReference type="EMBL" id="FOSK01000006">
    <property type="protein sequence ID" value="SFK58357.1"/>
    <property type="molecule type" value="Genomic_DNA"/>
</dbReference>
<accession>A0A1I4AQY5</accession>
<keyword evidence="3" id="KW-1185">Reference proteome</keyword>
<dbReference type="PANTHER" id="PTHR34980">
    <property type="entry name" value="INNER MEMBRANE PROTEIN-RELATED-RELATED"/>
    <property type="match status" value="1"/>
</dbReference>
<dbReference type="Proteomes" id="UP000199598">
    <property type="component" value="Unassembled WGS sequence"/>
</dbReference>
<feature type="transmembrane region" description="Helical" evidence="1">
    <location>
        <begin position="15"/>
        <end position="34"/>
    </location>
</feature>
<feature type="transmembrane region" description="Helical" evidence="1">
    <location>
        <begin position="76"/>
        <end position="92"/>
    </location>
</feature>
<protein>
    <submittedName>
        <fullName evidence="2">Uncharacterized membrane protein YhaH, DUF805 family</fullName>
    </submittedName>
</protein>
<feature type="transmembrane region" description="Helical" evidence="1">
    <location>
        <begin position="98"/>
        <end position="121"/>
    </location>
</feature>
<comment type="caution">
    <text evidence="2">The sequence shown here is derived from an EMBL/GenBank/DDBJ whole genome shotgun (WGS) entry which is preliminary data.</text>
</comment>
<dbReference type="PANTHER" id="PTHR34980:SF3">
    <property type="entry name" value="BLR8105 PROTEIN"/>
    <property type="match status" value="1"/>
</dbReference>